<evidence type="ECO:0000256" key="1">
    <source>
        <dbReference type="SAM" id="MobiDB-lite"/>
    </source>
</evidence>
<dbReference type="KEGG" id="slau:SLA_5317"/>
<accession>A0A169P1X2</accession>
<evidence type="ECO:0000313" key="3">
    <source>
        <dbReference type="Proteomes" id="UP000217676"/>
    </source>
</evidence>
<dbReference type="AlphaFoldDB" id="A0A169P1X2"/>
<dbReference type="Proteomes" id="UP000217676">
    <property type="component" value="Chromosome"/>
</dbReference>
<dbReference type="EMBL" id="AP017424">
    <property type="protein sequence ID" value="BAU86198.1"/>
    <property type="molecule type" value="Genomic_DNA"/>
</dbReference>
<name>A0A169P1X2_STRLU</name>
<evidence type="ECO:0008006" key="4">
    <source>
        <dbReference type="Google" id="ProtNLM"/>
    </source>
</evidence>
<proteinExistence type="predicted"/>
<dbReference type="Pfam" id="PF08843">
    <property type="entry name" value="AbiEii"/>
    <property type="match status" value="1"/>
</dbReference>
<gene>
    <name evidence="2" type="ORF">SLA_5317</name>
</gene>
<feature type="region of interest" description="Disordered" evidence="1">
    <location>
        <begin position="1"/>
        <end position="24"/>
    </location>
</feature>
<dbReference type="InterPro" id="IPR014942">
    <property type="entry name" value="AbiEii"/>
</dbReference>
<protein>
    <recommendedName>
        <fullName evidence="4">Nucleotidyl transferase AbiEii/AbiGii toxin family protein</fullName>
    </recommendedName>
</protein>
<reference evidence="2 3" key="1">
    <citation type="journal article" date="2016" name="Genome Announc.">
        <title>Complete Genome Sequence of Thiostrepton-Producing Streptomyces laurentii ATCC 31255.</title>
        <authorList>
            <person name="Doi K."/>
            <person name="Fujino Y."/>
            <person name="Nagayoshi Y."/>
            <person name="Ohshima T."/>
            <person name="Ogata S."/>
        </authorList>
    </citation>
    <scope>NUCLEOTIDE SEQUENCE [LARGE SCALE GENOMIC DNA]</scope>
    <source>
        <strain evidence="2 3">ATCC 31255</strain>
    </source>
</reference>
<organism evidence="2 3">
    <name type="scientific">Streptomyces laurentii</name>
    <dbReference type="NCBI Taxonomy" id="39478"/>
    <lineage>
        <taxon>Bacteria</taxon>
        <taxon>Bacillati</taxon>
        <taxon>Actinomycetota</taxon>
        <taxon>Actinomycetes</taxon>
        <taxon>Kitasatosporales</taxon>
        <taxon>Streptomycetaceae</taxon>
        <taxon>Streptomyces</taxon>
    </lineage>
</organism>
<evidence type="ECO:0000313" key="2">
    <source>
        <dbReference type="EMBL" id="BAU86198.1"/>
    </source>
</evidence>
<sequence length="343" mass="37146">MSGDAPWLPAPSMPSFPSAQTHARAEEEYRMSRLPVTLTAGVGEAAVRHGVFDPALKQFDDAFRPGDGVVEDPGLRARWQTARRSALDLVLAAVAGSPWADSLVLRGSMLMSAWFGPAARAPKDIDFVVVPDTWGIEDARTDAMLDGIAEAAERLAAERGTGLALSASEAVSERIWTYERVPGRRLVIPWTAPGLPGGQVQIDFVFQEPLPTPPRRTEVAGVRVLAADRELSLAWKLMWLACDLYPAVKDLYDAVLLAEHSALRLPLLETVMRTADEWPGNRDEPLGLPVFETAAREVDWNTDLDAEAGRSEGIAPAPEVLAARQALADRLVTALAPLFEDGS</sequence>
<keyword evidence="3" id="KW-1185">Reference proteome</keyword>